<dbReference type="STRING" id="1249101.BST21_23780"/>
<evidence type="ECO:0000313" key="1">
    <source>
        <dbReference type="EMBL" id="BBY42354.1"/>
    </source>
</evidence>
<dbReference type="KEGG" id="mcee:MCEL_40970"/>
<dbReference type="AlphaFoldDB" id="A0A1X0BIT5"/>
<dbReference type="RefSeq" id="WP_083007421.1">
    <property type="nucleotide sequence ID" value="NZ_AP022591.1"/>
</dbReference>
<proteinExistence type="predicted"/>
<reference evidence="1" key="2">
    <citation type="submission" date="2020-02" db="EMBL/GenBank/DDBJ databases">
        <authorList>
            <person name="Matsumoto Y."/>
            <person name="Motooka D."/>
            <person name="Nakamura S."/>
        </authorList>
    </citation>
    <scope>NUCLEOTIDE SEQUENCE</scope>
    <source>
        <strain evidence="1">JCM 18439</strain>
    </source>
</reference>
<gene>
    <name evidence="1" type="ORF">MCEL_06490</name>
    <name evidence="2" type="ORF">MCEL_40970</name>
</gene>
<dbReference type="KEGG" id="mcee:MCEL_06490"/>
<evidence type="ECO:0000313" key="3">
    <source>
        <dbReference type="Proteomes" id="UP000466431"/>
    </source>
</evidence>
<name>A0A1X0BIT5_MYCCF</name>
<dbReference type="EMBL" id="AP022591">
    <property type="protein sequence ID" value="BBY42354.1"/>
    <property type="molecule type" value="Genomic_DNA"/>
</dbReference>
<evidence type="ECO:0000313" key="2">
    <source>
        <dbReference type="EMBL" id="BBY45802.1"/>
    </source>
</evidence>
<dbReference type="EMBL" id="AP022591">
    <property type="protein sequence ID" value="BBY45802.1"/>
    <property type="molecule type" value="Genomic_DNA"/>
</dbReference>
<accession>A0A1X0BIT5</accession>
<dbReference type="Proteomes" id="UP000466431">
    <property type="component" value="Chromosome"/>
</dbReference>
<sequence length="108" mass="11498">MSARSFWPPVEAAQVDYETLRAHVLEHSRLPAGLAAARFARRGLTGLIAWPSAEPVFVAELLAAARPAWTPHEDPRVSALAAGYQFLLDAAARVDSVAALALPGTGLR</sequence>
<keyword evidence="3" id="KW-1185">Reference proteome</keyword>
<organism evidence="1 3">
    <name type="scientific">Mycolicibacterium celeriflavum</name>
    <name type="common">Mycobacterium celeriflavum</name>
    <dbReference type="NCBI Taxonomy" id="1249101"/>
    <lineage>
        <taxon>Bacteria</taxon>
        <taxon>Bacillati</taxon>
        <taxon>Actinomycetota</taxon>
        <taxon>Actinomycetes</taxon>
        <taxon>Mycobacteriales</taxon>
        <taxon>Mycobacteriaceae</taxon>
        <taxon>Mycolicibacterium</taxon>
    </lineage>
</organism>
<protein>
    <submittedName>
        <fullName evidence="1">Uncharacterized protein</fullName>
    </submittedName>
</protein>
<reference evidence="1 3" key="1">
    <citation type="journal article" date="2019" name="Emerg. Microbes Infect.">
        <title>Comprehensive subspecies identification of 175 nontuberculous mycobacteria species based on 7547 genomic profiles.</title>
        <authorList>
            <person name="Matsumoto Y."/>
            <person name="Kinjo T."/>
            <person name="Motooka D."/>
            <person name="Nabeya D."/>
            <person name="Jung N."/>
            <person name="Uechi K."/>
            <person name="Horii T."/>
            <person name="Iida T."/>
            <person name="Fujita J."/>
            <person name="Nakamura S."/>
        </authorList>
    </citation>
    <scope>NUCLEOTIDE SEQUENCE [LARGE SCALE GENOMIC DNA]</scope>
    <source>
        <strain evidence="1 3">JCM 18439</strain>
    </source>
</reference>